<comment type="caution">
    <text evidence="2">The sequence shown here is derived from an EMBL/GenBank/DDBJ whole genome shotgun (WGS) entry which is preliminary data.</text>
</comment>
<proteinExistence type="predicted"/>
<sequence>MRNTVARDAILEIINTTDEALSQSDVQAKLPEGLCNRVTIYRVLDRLVDEHLAHKITNIDGVIKYANCQSCTTKHKHNHLHFNCERCNTVTCIEAVEPSFKLPANYEVKNVNFLVSGICPECKGN</sequence>
<dbReference type="GO" id="GO:0046872">
    <property type="term" value="F:metal ion binding"/>
    <property type="evidence" value="ECO:0007669"/>
    <property type="project" value="UniProtKB-KW"/>
</dbReference>
<evidence type="ECO:0000256" key="1">
    <source>
        <dbReference type="PIRSR" id="PIRSR602481-1"/>
    </source>
</evidence>
<comment type="cofactor">
    <cofactor evidence="1">
        <name>Zn(2+)</name>
        <dbReference type="ChEBI" id="CHEBI:29105"/>
    </cofactor>
    <text evidence="1">Binds 1 zinc ion per subunit.</text>
</comment>
<feature type="binding site" evidence="1">
    <location>
        <position position="87"/>
    </location>
    <ligand>
        <name>Zn(2+)</name>
        <dbReference type="ChEBI" id="CHEBI:29105"/>
    </ligand>
</feature>
<dbReference type="SUPFAM" id="SSF46785">
    <property type="entry name" value="Winged helix' DNA-binding domain"/>
    <property type="match status" value="1"/>
</dbReference>
<dbReference type="Proteomes" id="UP000289859">
    <property type="component" value="Unassembled WGS sequence"/>
</dbReference>
<dbReference type="OrthoDB" id="594893at2"/>
<accession>A0A4Q0PGB7</accession>
<evidence type="ECO:0000313" key="3">
    <source>
        <dbReference type="Proteomes" id="UP000289859"/>
    </source>
</evidence>
<gene>
    <name evidence="2" type="ORF">DSM02_23</name>
</gene>
<dbReference type="EMBL" id="QOVK01000001">
    <property type="protein sequence ID" value="RXG26032.1"/>
    <property type="molecule type" value="Genomic_DNA"/>
</dbReference>
<dbReference type="InterPro" id="IPR002481">
    <property type="entry name" value="FUR"/>
</dbReference>
<keyword evidence="1" id="KW-0479">Metal-binding</keyword>
<name>A0A4Q0PGB7_9FLAO</name>
<feature type="binding site" evidence="1">
    <location>
        <position position="119"/>
    </location>
    <ligand>
        <name>Zn(2+)</name>
        <dbReference type="ChEBI" id="CHEBI:29105"/>
    </ligand>
</feature>
<dbReference type="AlphaFoldDB" id="A0A4Q0PGB7"/>
<organism evidence="2 3">
    <name type="scientific">Leeuwenhoekiella polynyae</name>
    <dbReference type="NCBI Taxonomy" id="1550906"/>
    <lineage>
        <taxon>Bacteria</taxon>
        <taxon>Pseudomonadati</taxon>
        <taxon>Bacteroidota</taxon>
        <taxon>Flavobacteriia</taxon>
        <taxon>Flavobacteriales</taxon>
        <taxon>Flavobacteriaceae</taxon>
        <taxon>Leeuwenhoekiella</taxon>
    </lineage>
</organism>
<dbReference type="InterPro" id="IPR036390">
    <property type="entry name" value="WH_DNA-bd_sf"/>
</dbReference>
<dbReference type="RefSeq" id="WP_128763206.1">
    <property type="nucleotide sequence ID" value="NZ_JBHUOO010000018.1"/>
</dbReference>
<reference evidence="2 3" key="1">
    <citation type="submission" date="2018-07" db="EMBL/GenBank/DDBJ databases">
        <title>Leeuwenhoekiella genomics.</title>
        <authorList>
            <person name="Tahon G."/>
            <person name="Willems A."/>
        </authorList>
    </citation>
    <scope>NUCLEOTIDE SEQUENCE [LARGE SCALE GENOMIC DNA]</scope>
    <source>
        <strain evidence="2 3">LMG 29608</strain>
    </source>
</reference>
<dbReference type="GO" id="GO:0003700">
    <property type="term" value="F:DNA-binding transcription factor activity"/>
    <property type="evidence" value="ECO:0007669"/>
    <property type="project" value="InterPro"/>
</dbReference>
<dbReference type="Pfam" id="PF01475">
    <property type="entry name" value="FUR"/>
    <property type="match status" value="1"/>
</dbReference>
<protein>
    <submittedName>
        <fullName evidence="2">Fur family ferric uptake transcriptional regulator</fullName>
    </submittedName>
</protein>
<dbReference type="InterPro" id="IPR036388">
    <property type="entry name" value="WH-like_DNA-bd_sf"/>
</dbReference>
<feature type="binding site" evidence="1">
    <location>
        <position position="122"/>
    </location>
    <ligand>
        <name>Zn(2+)</name>
        <dbReference type="ChEBI" id="CHEBI:29105"/>
    </ligand>
</feature>
<keyword evidence="1" id="KW-0862">Zinc</keyword>
<dbReference type="Gene3D" id="1.10.10.10">
    <property type="entry name" value="Winged helix-like DNA-binding domain superfamily/Winged helix DNA-binding domain"/>
    <property type="match status" value="1"/>
</dbReference>
<keyword evidence="3" id="KW-1185">Reference proteome</keyword>
<evidence type="ECO:0000313" key="2">
    <source>
        <dbReference type="EMBL" id="RXG26032.1"/>
    </source>
</evidence>
<feature type="binding site" evidence="1">
    <location>
        <position position="84"/>
    </location>
    <ligand>
        <name>Zn(2+)</name>
        <dbReference type="ChEBI" id="CHEBI:29105"/>
    </ligand>
</feature>